<feature type="compositionally biased region" description="Basic residues" evidence="1">
    <location>
        <begin position="43"/>
        <end position="60"/>
    </location>
</feature>
<feature type="region of interest" description="Disordered" evidence="1">
    <location>
        <begin position="37"/>
        <end position="111"/>
    </location>
</feature>
<name>A0A0L9T367_PHAAN</name>
<dbReference type="EMBL" id="KQ258251">
    <property type="protein sequence ID" value="KOM25035.1"/>
    <property type="molecule type" value="Genomic_DNA"/>
</dbReference>
<gene>
    <name evidence="2" type="ORF">LR48_Vigan45s003700</name>
</gene>
<reference evidence="3" key="1">
    <citation type="journal article" date="2015" name="Proc. Natl. Acad. Sci. U.S.A.">
        <title>Genome sequencing of adzuki bean (Vigna angularis) provides insight into high starch and low fat accumulation and domestication.</title>
        <authorList>
            <person name="Yang K."/>
            <person name="Tian Z."/>
            <person name="Chen C."/>
            <person name="Luo L."/>
            <person name="Zhao B."/>
            <person name="Wang Z."/>
            <person name="Yu L."/>
            <person name="Li Y."/>
            <person name="Sun Y."/>
            <person name="Li W."/>
            <person name="Chen Y."/>
            <person name="Li Y."/>
            <person name="Zhang Y."/>
            <person name="Ai D."/>
            <person name="Zhao J."/>
            <person name="Shang C."/>
            <person name="Ma Y."/>
            <person name="Wu B."/>
            <person name="Wang M."/>
            <person name="Gao L."/>
            <person name="Sun D."/>
            <person name="Zhang P."/>
            <person name="Guo F."/>
            <person name="Wang W."/>
            <person name="Li Y."/>
            <person name="Wang J."/>
            <person name="Varshney R.K."/>
            <person name="Wang J."/>
            <person name="Ling H.Q."/>
            <person name="Wan P."/>
        </authorList>
    </citation>
    <scope>NUCLEOTIDE SEQUENCE</scope>
    <source>
        <strain evidence="3">cv. Jingnong 6</strain>
    </source>
</reference>
<evidence type="ECO:0000313" key="2">
    <source>
        <dbReference type="EMBL" id="KOM25035.1"/>
    </source>
</evidence>
<proteinExistence type="predicted"/>
<protein>
    <submittedName>
        <fullName evidence="2">Uncharacterized protein</fullName>
    </submittedName>
</protein>
<feature type="compositionally biased region" description="Basic and acidic residues" evidence="1">
    <location>
        <begin position="61"/>
        <end position="77"/>
    </location>
</feature>
<feature type="compositionally biased region" description="Basic residues" evidence="1">
    <location>
        <begin position="78"/>
        <end position="91"/>
    </location>
</feature>
<sequence>MHENVTFPVTESVIGGFALAEVVFSFRSIRENDDGVVVEKHQKGQKKRLGPRARSNRSHGSKRELKEPNESEKERRERGRRREKNLVRVKRKGENEKGKGSQQQDQQQESPLLPFNAFEAPSKSRTHDFLPVVATGTQINLHEIVESDHAVTPKCADLISL</sequence>
<accession>A0A0L9T367</accession>
<organism evidence="2 3">
    <name type="scientific">Phaseolus angularis</name>
    <name type="common">Azuki bean</name>
    <name type="synonym">Vigna angularis</name>
    <dbReference type="NCBI Taxonomy" id="3914"/>
    <lineage>
        <taxon>Eukaryota</taxon>
        <taxon>Viridiplantae</taxon>
        <taxon>Streptophyta</taxon>
        <taxon>Embryophyta</taxon>
        <taxon>Tracheophyta</taxon>
        <taxon>Spermatophyta</taxon>
        <taxon>Magnoliopsida</taxon>
        <taxon>eudicotyledons</taxon>
        <taxon>Gunneridae</taxon>
        <taxon>Pentapetalae</taxon>
        <taxon>rosids</taxon>
        <taxon>fabids</taxon>
        <taxon>Fabales</taxon>
        <taxon>Fabaceae</taxon>
        <taxon>Papilionoideae</taxon>
        <taxon>50 kb inversion clade</taxon>
        <taxon>NPAAA clade</taxon>
        <taxon>indigoferoid/millettioid clade</taxon>
        <taxon>Phaseoleae</taxon>
        <taxon>Vigna</taxon>
    </lineage>
</organism>
<evidence type="ECO:0000256" key="1">
    <source>
        <dbReference type="SAM" id="MobiDB-lite"/>
    </source>
</evidence>
<dbReference type="Gramene" id="KOM25035">
    <property type="protein sequence ID" value="KOM25035"/>
    <property type="gene ID" value="LR48_Vigan45s003700"/>
</dbReference>
<evidence type="ECO:0000313" key="3">
    <source>
        <dbReference type="Proteomes" id="UP000053144"/>
    </source>
</evidence>
<dbReference type="AlphaFoldDB" id="A0A0L9T367"/>
<dbReference type="Proteomes" id="UP000053144">
    <property type="component" value="Unassembled WGS sequence"/>
</dbReference>